<keyword evidence="2" id="KW-1003">Cell membrane</keyword>
<dbReference type="InterPro" id="IPR046342">
    <property type="entry name" value="CBS_dom_sf"/>
</dbReference>
<keyword evidence="13" id="KW-1185">Reference proteome</keyword>
<evidence type="ECO:0000256" key="2">
    <source>
        <dbReference type="ARBA" id="ARBA00022475"/>
    </source>
</evidence>
<dbReference type="OrthoDB" id="110231at2"/>
<feature type="domain" description="CBS" evidence="10">
    <location>
        <begin position="282"/>
        <end position="338"/>
    </location>
</feature>
<gene>
    <name evidence="12" type="ORF">SAMN05216499_12837</name>
</gene>
<evidence type="ECO:0000259" key="11">
    <source>
        <dbReference type="PROSITE" id="PS51846"/>
    </source>
</evidence>
<keyword evidence="5 8" id="KW-1133">Transmembrane helix</keyword>
<evidence type="ECO:0000256" key="6">
    <source>
        <dbReference type="ARBA" id="ARBA00023136"/>
    </source>
</evidence>
<dbReference type="EMBL" id="FRBI01000028">
    <property type="protein sequence ID" value="SHN24031.1"/>
    <property type="molecule type" value="Genomic_DNA"/>
</dbReference>
<dbReference type="CDD" id="cd04590">
    <property type="entry name" value="CBS_pair_CorC_HlyC_assoc"/>
    <property type="match status" value="1"/>
</dbReference>
<dbReference type="Pfam" id="PF01595">
    <property type="entry name" value="CNNM"/>
    <property type="match status" value="1"/>
</dbReference>
<keyword evidence="7" id="KW-0129">CBS domain</keyword>
<evidence type="ECO:0000256" key="9">
    <source>
        <dbReference type="SAM" id="Phobius"/>
    </source>
</evidence>
<feature type="transmembrane region" description="Helical" evidence="9">
    <location>
        <begin position="48"/>
        <end position="77"/>
    </location>
</feature>
<dbReference type="Gene3D" id="3.10.580.10">
    <property type="entry name" value="CBS-domain"/>
    <property type="match status" value="1"/>
</dbReference>
<dbReference type="Pfam" id="PF00571">
    <property type="entry name" value="CBS"/>
    <property type="match status" value="2"/>
</dbReference>
<reference evidence="12 13" key="1">
    <citation type="submission" date="2016-11" db="EMBL/GenBank/DDBJ databases">
        <authorList>
            <person name="Jaros S."/>
            <person name="Januszkiewicz K."/>
            <person name="Wedrychowicz H."/>
        </authorList>
    </citation>
    <scope>NUCLEOTIDE SEQUENCE [LARGE SCALE GENOMIC DNA]</scope>
    <source>
        <strain evidence="12 13">CGMCC 4.2025</strain>
    </source>
</reference>
<keyword evidence="4" id="KW-0677">Repeat</keyword>
<feature type="transmembrane region" description="Helical" evidence="9">
    <location>
        <begin position="6"/>
        <end position="27"/>
    </location>
</feature>
<dbReference type="InterPro" id="IPR044751">
    <property type="entry name" value="Ion_transp-like_CBS"/>
</dbReference>
<keyword evidence="3 8" id="KW-0812">Transmembrane</keyword>
<evidence type="ECO:0000256" key="4">
    <source>
        <dbReference type="ARBA" id="ARBA00022737"/>
    </source>
</evidence>
<feature type="transmembrane region" description="Helical" evidence="9">
    <location>
        <begin position="97"/>
        <end position="118"/>
    </location>
</feature>
<dbReference type="Proteomes" id="UP000184111">
    <property type="component" value="Unassembled WGS sequence"/>
</dbReference>
<dbReference type="PANTHER" id="PTHR43099">
    <property type="entry name" value="UPF0053 PROTEIN YRKA"/>
    <property type="match status" value="1"/>
</dbReference>
<evidence type="ECO:0000313" key="12">
    <source>
        <dbReference type="EMBL" id="SHN24031.1"/>
    </source>
</evidence>
<dbReference type="InterPro" id="IPR000644">
    <property type="entry name" value="CBS_dom"/>
</dbReference>
<keyword evidence="6 8" id="KW-0472">Membrane</keyword>
<comment type="subcellular location">
    <subcellularLocation>
        <location evidence="1">Cell membrane</location>
        <topology evidence="1">Multi-pass membrane protein</topology>
    </subcellularLocation>
</comment>
<accession>A0A1M7Q1H2</accession>
<evidence type="ECO:0000256" key="7">
    <source>
        <dbReference type="PROSITE-ProRule" id="PRU00703"/>
    </source>
</evidence>
<evidence type="ECO:0000256" key="8">
    <source>
        <dbReference type="PROSITE-ProRule" id="PRU01193"/>
    </source>
</evidence>
<dbReference type="SUPFAM" id="SSF54631">
    <property type="entry name" value="CBS-domain pair"/>
    <property type="match status" value="1"/>
</dbReference>
<dbReference type="PANTHER" id="PTHR43099:SF4">
    <property type="entry name" value="INTEGRAL MEMBRANE PROTEIN"/>
    <property type="match status" value="1"/>
</dbReference>
<evidence type="ECO:0000256" key="5">
    <source>
        <dbReference type="ARBA" id="ARBA00022989"/>
    </source>
</evidence>
<dbReference type="SMART" id="SM00116">
    <property type="entry name" value="CBS"/>
    <property type="match status" value="2"/>
</dbReference>
<sequence>MTVVELLVGLLTLVVNAFFVGAEFAMISVRRGQVESDAEAGDRRAGRVLWGLEHLAALLAAAQLGITACTLVLGIVAEPAIAHLLEPVLHGVGVPDGTIHVIAFVVSLALATYLHMLFGEMVPKNIALADPVRSALLLGPPLVAFTRALRPVIFGINALANGLLRLLRVEPRSEVAAVFSDDELARMVGDAGAAGLLDERAAERLRDALELGRRPVGEIVLPADRVVRAPLGITPEGLEALAARSGFSRFPVADADGRVLGYLHVKDALDAEPRDAPFPRAALRPITRVGAATPLDDVLTAMRAASAHLAAVVDADGRGVGLVTMEDVLKQLVGPGPA</sequence>
<evidence type="ECO:0000256" key="1">
    <source>
        <dbReference type="ARBA" id="ARBA00004651"/>
    </source>
</evidence>
<evidence type="ECO:0000259" key="10">
    <source>
        <dbReference type="PROSITE" id="PS51371"/>
    </source>
</evidence>
<dbReference type="PROSITE" id="PS51371">
    <property type="entry name" value="CBS"/>
    <property type="match status" value="1"/>
</dbReference>
<dbReference type="STRING" id="310782.SAMN05216499_12837"/>
<evidence type="ECO:0000256" key="3">
    <source>
        <dbReference type="ARBA" id="ARBA00022692"/>
    </source>
</evidence>
<dbReference type="AlphaFoldDB" id="A0A1M7Q1H2"/>
<evidence type="ECO:0000313" key="13">
    <source>
        <dbReference type="Proteomes" id="UP000184111"/>
    </source>
</evidence>
<protein>
    <submittedName>
        <fullName evidence="12">Hemolysin, contains CBS domains</fullName>
    </submittedName>
</protein>
<name>A0A1M7Q1H2_9ACTN</name>
<dbReference type="RefSeq" id="WP_073502124.1">
    <property type="nucleotide sequence ID" value="NZ_FRBI01000028.1"/>
</dbReference>
<dbReference type="GO" id="GO:0005886">
    <property type="term" value="C:plasma membrane"/>
    <property type="evidence" value="ECO:0007669"/>
    <property type="project" value="UniProtKB-SubCell"/>
</dbReference>
<dbReference type="InterPro" id="IPR051676">
    <property type="entry name" value="UPF0053_domain"/>
</dbReference>
<feature type="domain" description="CNNM transmembrane" evidence="11">
    <location>
        <begin position="1"/>
        <end position="201"/>
    </location>
</feature>
<organism evidence="12 13">
    <name type="scientific">Actinacidiphila paucisporea</name>
    <dbReference type="NCBI Taxonomy" id="310782"/>
    <lineage>
        <taxon>Bacteria</taxon>
        <taxon>Bacillati</taxon>
        <taxon>Actinomycetota</taxon>
        <taxon>Actinomycetes</taxon>
        <taxon>Kitasatosporales</taxon>
        <taxon>Streptomycetaceae</taxon>
        <taxon>Actinacidiphila</taxon>
    </lineage>
</organism>
<dbReference type="InterPro" id="IPR002550">
    <property type="entry name" value="CNNM"/>
</dbReference>
<proteinExistence type="predicted"/>
<dbReference type="PROSITE" id="PS51846">
    <property type="entry name" value="CNNM"/>
    <property type="match status" value="1"/>
</dbReference>